<proteinExistence type="predicted"/>
<evidence type="ECO:0000313" key="3">
    <source>
        <dbReference type="Proteomes" id="UP001164506"/>
    </source>
</evidence>
<dbReference type="Proteomes" id="UP001164506">
    <property type="component" value="Chromosome"/>
</dbReference>
<accession>A0ABY6R990</accession>
<organism evidence="2 3">
    <name type="scientific">Streptomyces tanashiensis</name>
    <dbReference type="NCBI Taxonomy" id="67367"/>
    <lineage>
        <taxon>Bacteria</taxon>
        <taxon>Bacillati</taxon>
        <taxon>Actinomycetota</taxon>
        <taxon>Actinomycetes</taxon>
        <taxon>Kitasatosporales</taxon>
        <taxon>Streptomycetaceae</taxon>
        <taxon>Streptomyces</taxon>
    </lineage>
</organism>
<sequence>MSEVLSLTDRIPASPAQQGVWLTDRLGLAREAFHMPVRISFDRIDTAAPGRAVAAVTRRHPALTARLVERDGQVWQEPAATRPELVQREAPADEADLERRPAEEAARPFALETGPLSRFTLYRRADGSAELLVTAHHSVFDGNSKDVLTRDLAAAYGSAPLPAPTEPATPAAPESDTVRRAAEWYGPRWATATEPVLPGAPRTPAAAGSGEAIAWRLDGAEADPLAAAAALGGTTVFEFLLAALHGLLRRYGGEAVPVSVPLSTRTPELRQDIGMFVDELSVHAPVADASQTFTEFAAAVRTPDGLSVDGPGSSR</sequence>
<protein>
    <submittedName>
        <fullName evidence="2">Condensation domain-containing protein</fullName>
    </submittedName>
</protein>
<dbReference type="GeneID" id="95605109"/>
<gene>
    <name evidence="2" type="ORF">LDH80_36765</name>
</gene>
<evidence type="ECO:0000259" key="1">
    <source>
        <dbReference type="Pfam" id="PF00668"/>
    </source>
</evidence>
<dbReference type="PANTHER" id="PTHR45527">
    <property type="entry name" value="NONRIBOSOMAL PEPTIDE SYNTHETASE"/>
    <property type="match status" value="1"/>
</dbReference>
<dbReference type="Gene3D" id="3.30.559.30">
    <property type="entry name" value="Nonribosomal peptide synthetase, condensation domain"/>
    <property type="match status" value="1"/>
</dbReference>
<evidence type="ECO:0000313" key="2">
    <source>
        <dbReference type="EMBL" id="UZX25909.1"/>
    </source>
</evidence>
<dbReference type="EMBL" id="CP084204">
    <property type="protein sequence ID" value="UZX25909.1"/>
    <property type="molecule type" value="Genomic_DNA"/>
</dbReference>
<dbReference type="RefSeq" id="WP_267260154.1">
    <property type="nucleotide sequence ID" value="NZ_CP084204.1"/>
</dbReference>
<dbReference type="PANTHER" id="PTHR45527:SF1">
    <property type="entry name" value="FATTY ACID SYNTHASE"/>
    <property type="match status" value="1"/>
</dbReference>
<dbReference type="Gene3D" id="3.30.559.10">
    <property type="entry name" value="Chloramphenicol acetyltransferase-like domain"/>
    <property type="match status" value="1"/>
</dbReference>
<dbReference type="Pfam" id="PF00668">
    <property type="entry name" value="Condensation"/>
    <property type="match status" value="1"/>
</dbReference>
<reference evidence="2" key="1">
    <citation type="submission" date="2021-09" db="EMBL/GenBank/DDBJ databases">
        <title>Complete genome sequence and metabolic characterization of Streptomyces tanashiensis DSM 731 the producer of antibacterial Kalafungin and diverse secondary metabolites.</title>
        <authorList>
            <person name="Abbasi M.N."/>
            <person name="Anwar M.N."/>
            <person name="Alam K."/>
            <person name="Shoaib M."/>
            <person name="Lin Z."/>
            <person name="Hayat M."/>
            <person name="Ali M.I."/>
            <person name="Malik H.M.T."/>
            <person name="Ahmed I."/>
            <person name="Li A."/>
            <person name="Hailong Wang H."/>
            <person name="Zhang Y."/>
        </authorList>
    </citation>
    <scope>NUCLEOTIDE SEQUENCE</scope>
    <source>
        <strain evidence="2">Kala</strain>
    </source>
</reference>
<dbReference type="InterPro" id="IPR023213">
    <property type="entry name" value="CAT-like_dom_sf"/>
</dbReference>
<keyword evidence="3" id="KW-1185">Reference proteome</keyword>
<name>A0ABY6R990_9ACTN</name>
<dbReference type="InterPro" id="IPR001242">
    <property type="entry name" value="Condensation_dom"/>
</dbReference>
<feature type="domain" description="Condensation" evidence="1">
    <location>
        <begin position="9"/>
        <end position="301"/>
    </location>
</feature>
<dbReference type="SUPFAM" id="SSF52777">
    <property type="entry name" value="CoA-dependent acyltransferases"/>
    <property type="match status" value="2"/>
</dbReference>